<dbReference type="PANTHER" id="PTHR20857:SF15">
    <property type="entry name" value="THIAMINE-PHOSPHATE SYNTHASE"/>
    <property type="match status" value="1"/>
</dbReference>
<evidence type="ECO:0000259" key="12">
    <source>
        <dbReference type="Pfam" id="PF02581"/>
    </source>
</evidence>
<dbReference type="GO" id="GO:0005737">
    <property type="term" value="C:cytoplasm"/>
    <property type="evidence" value="ECO:0007669"/>
    <property type="project" value="TreeGrafter"/>
</dbReference>
<dbReference type="InterPro" id="IPR013785">
    <property type="entry name" value="Aldolase_TIM"/>
</dbReference>
<dbReference type="GO" id="GO:0009229">
    <property type="term" value="P:thiamine diphosphate biosynthetic process"/>
    <property type="evidence" value="ECO:0007669"/>
    <property type="project" value="UniProtKB-UniRule"/>
</dbReference>
<comment type="caution">
    <text evidence="13">The sequence shown here is derived from an EMBL/GenBank/DDBJ whole genome shotgun (WGS) entry which is preliminary data.</text>
</comment>
<dbReference type="AlphaFoldDB" id="A0A1F2PI53"/>
<feature type="binding site" evidence="9">
    <location>
        <position position="73"/>
    </location>
    <ligand>
        <name>Mg(2+)</name>
        <dbReference type="ChEBI" id="CHEBI:18420"/>
    </ligand>
</feature>
<dbReference type="InterPro" id="IPR034291">
    <property type="entry name" value="TMP_synthase"/>
</dbReference>
<comment type="catalytic activity">
    <reaction evidence="6 9 10">
        <text>4-methyl-5-(2-phosphooxyethyl)-thiazole + 4-amino-2-methyl-5-(diphosphooxymethyl)pyrimidine + H(+) = thiamine phosphate + diphosphate</text>
        <dbReference type="Rhea" id="RHEA:22328"/>
        <dbReference type="ChEBI" id="CHEBI:15378"/>
        <dbReference type="ChEBI" id="CHEBI:33019"/>
        <dbReference type="ChEBI" id="CHEBI:37575"/>
        <dbReference type="ChEBI" id="CHEBI:57841"/>
        <dbReference type="ChEBI" id="CHEBI:58296"/>
        <dbReference type="EC" id="2.5.1.3"/>
    </reaction>
</comment>
<dbReference type="GO" id="GO:0009228">
    <property type="term" value="P:thiamine biosynthetic process"/>
    <property type="evidence" value="ECO:0007669"/>
    <property type="project" value="UniProtKB-KW"/>
</dbReference>
<comment type="pathway">
    <text evidence="1 9 11">Cofactor biosynthesis; thiamine diphosphate biosynthesis; thiamine phosphate from 4-amino-2-methyl-5-diphosphomethylpyrimidine and 4-methyl-5-(2-phosphoethyl)-thiazole: step 1/1.</text>
</comment>
<dbReference type="STRING" id="52694.ACWI_15950"/>
<feature type="binding site" evidence="9">
    <location>
        <position position="110"/>
    </location>
    <ligand>
        <name>4-amino-2-methyl-5-(diphosphooxymethyl)pyrimidine</name>
        <dbReference type="ChEBI" id="CHEBI:57841"/>
    </ligand>
</feature>
<dbReference type="PANTHER" id="PTHR20857">
    <property type="entry name" value="THIAMINE-PHOSPHATE PYROPHOSPHORYLASE"/>
    <property type="match status" value="1"/>
</dbReference>
<evidence type="ECO:0000313" key="14">
    <source>
        <dbReference type="Proteomes" id="UP000176244"/>
    </source>
</evidence>
<comment type="cofactor">
    <cofactor evidence="9">
        <name>Mg(2+)</name>
        <dbReference type="ChEBI" id="CHEBI:18420"/>
    </cofactor>
    <text evidence="9">Binds 1 Mg(2+) ion per subunit.</text>
</comment>
<evidence type="ECO:0000256" key="9">
    <source>
        <dbReference type="HAMAP-Rule" id="MF_00097"/>
    </source>
</evidence>
<feature type="binding site" evidence="9">
    <location>
        <position position="72"/>
    </location>
    <ligand>
        <name>4-amino-2-methyl-5-(diphosphooxymethyl)pyrimidine</name>
        <dbReference type="ChEBI" id="CHEBI:57841"/>
    </ligand>
</feature>
<feature type="binding site" evidence="9">
    <location>
        <begin position="136"/>
        <end position="138"/>
    </location>
    <ligand>
        <name>2-[(2R,5Z)-2-carboxy-4-methylthiazol-5(2H)-ylidene]ethyl phosphate</name>
        <dbReference type="ChEBI" id="CHEBI:62899"/>
    </ligand>
</feature>
<dbReference type="Gene3D" id="3.20.20.70">
    <property type="entry name" value="Aldolase class I"/>
    <property type="match status" value="1"/>
</dbReference>
<comment type="similarity">
    <text evidence="9 10">Belongs to the thiamine-phosphate synthase family.</text>
</comment>
<dbReference type="Proteomes" id="UP000176244">
    <property type="component" value="Unassembled WGS sequence"/>
</dbReference>
<feature type="binding site" evidence="9">
    <location>
        <begin position="186"/>
        <end position="187"/>
    </location>
    <ligand>
        <name>2-[(2R,5Z)-2-carboxy-4-methylthiazol-5(2H)-ylidene]ethyl phosphate</name>
        <dbReference type="ChEBI" id="CHEBI:62899"/>
    </ligand>
</feature>
<dbReference type="FunFam" id="3.20.20.70:FF:000096">
    <property type="entry name" value="Thiamine-phosphate synthase"/>
    <property type="match status" value="1"/>
</dbReference>
<dbReference type="GO" id="GO:0004789">
    <property type="term" value="F:thiamine-phosphate diphosphorylase activity"/>
    <property type="evidence" value="ECO:0007669"/>
    <property type="project" value="UniProtKB-UniRule"/>
</dbReference>
<comment type="function">
    <text evidence="9">Condenses 4-methyl-5-(beta-hydroxyethyl)thiazole monophosphate (THZ-P) and 2-methyl-4-amino-5-hydroxymethyl pyrimidine pyrophosphate (HMP-PP) to form thiamine monophosphate (TMP).</text>
</comment>
<gene>
    <name evidence="9 13" type="primary">thiE</name>
    <name evidence="13" type="ORF">ACWI_15950</name>
</gene>
<dbReference type="HAMAP" id="MF_00097">
    <property type="entry name" value="TMP_synthase"/>
    <property type="match status" value="1"/>
</dbReference>
<evidence type="ECO:0000256" key="7">
    <source>
        <dbReference type="ARBA" id="ARBA00047851"/>
    </source>
</evidence>
<dbReference type="RefSeq" id="WP_070370903.1">
    <property type="nucleotide sequence ID" value="NZ_LKEU01000027.1"/>
</dbReference>
<dbReference type="GO" id="GO:0000287">
    <property type="term" value="F:magnesium ion binding"/>
    <property type="evidence" value="ECO:0007669"/>
    <property type="project" value="UniProtKB-UniRule"/>
</dbReference>
<dbReference type="NCBIfam" id="TIGR00693">
    <property type="entry name" value="thiE"/>
    <property type="match status" value="1"/>
</dbReference>
<dbReference type="OrthoDB" id="9812206at2"/>
<dbReference type="Pfam" id="PF02581">
    <property type="entry name" value="TMP-TENI"/>
    <property type="match status" value="1"/>
</dbReference>
<feature type="binding site" evidence="9">
    <location>
        <begin position="40"/>
        <end position="44"/>
    </location>
    <ligand>
        <name>4-amino-2-methyl-5-(diphosphooxymethyl)pyrimidine</name>
        <dbReference type="ChEBI" id="CHEBI:57841"/>
    </ligand>
</feature>
<evidence type="ECO:0000256" key="3">
    <source>
        <dbReference type="ARBA" id="ARBA00022723"/>
    </source>
</evidence>
<dbReference type="EMBL" id="LKEU01000027">
    <property type="protein sequence ID" value="OFV71009.1"/>
    <property type="molecule type" value="Genomic_DNA"/>
</dbReference>
<name>A0A1F2PI53_9FIRM</name>
<evidence type="ECO:0000256" key="2">
    <source>
        <dbReference type="ARBA" id="ARBA00022679"/>
    </source>
</evidence>
<dbReference type="EC" id="2.5.1.3" evidence="9"/>
<feature type="domain" description="Thiamine phosphate synthase/TenI" evidence="12">
    <location>
        <begin position="10"/>
        <end position="189"/>
    </location>
</feature>
<comment type="catalytic activity">
    <reaction evidence="7 9 10">
        <text>2-(2-carboxy-4-methylthiazol-5-yl)ethyl phosphate + 4-amino-2-methyl-5-(diphosphooxymethyl)pyrimidine + 2 H(+) = thiamine phosphate + CO2 + diphosphate</text>
        <dbReference type="Rhea" id="RHEA:47848"/>
        <dbReference type="ChEBI" id="CHEBI:15378"/>
        <dbReference type="ChEBI" id="CHEBI:16526"/>
        <dbReference type="ChEBI" id="CHEBI:33019"/>
        <dbReference type="ChEBI" id="CHEBI:37575"/>
        <dbReference type="ChEBI" id="CHEBI:57841"/>
        <dbReference type="ChEBI" id="CHEBI:62890"/>
        <dbReference type="EC" id="2.5.1.3"/>
    </reaction>
</comment>
<feature type="binding site" evidence="9">
    <location>
        <position position="92"/>
    </location>
    <ligand>
        <name>Mg(2+)</name>
        <dbReference type="ChEBI" id="CHEBI:18420"/>
    </ligand>
</feature>
<keyword evidence="4 9" id="KW-0460">Magnesium</keyword>
<protein>
    <recommendedName>
        <fullName evidence="9">Thiamine-phosphate synthase</fullName>
        <shortName evidence="9">TP synthase</shortName>
        <shortName evidence="9">TPS</shortName>
        <ecNumber evidence="9">2.5.1.3</ecNumber>
    </recommendedName>
    <alternativeName>
        <fullName evidence="9">Thiamine-phosphate pyrophosphorylase</fullName>
        <shortName evidence="9">TMP pyrophosphorylase</shortName>
        <shortName evidence="9">TMP-PPase</shortName>
    </alternativeName>
</protein>
<keyword evidence="2 9" id="KW-0808">Transferase</keyword>
<evidence type="ECO:0000256" key="11">
    <source>
        <dbReference type="RuleBase" id="RU004253"/>
    </source>
</evidence>
<keyword evidence="5 9" id="KW-0784">Thiamine biosynthesis</keyword>
<evidence type="ECO:0000256" key="4">
    <source>
        <dbReference type="ARBA" id="ARBA00022842"/>
    </source>
</evidence>
<dbReference type="CDD" id="cd00564">
    <property type="entry name" value="TMP_TenI"/>
    <property type="match status" value="1"/>
</dbReference>
<evidence type="ECO:0000313" key="13">
    <source>
        <dbReference type="EMBL" id="OFV71009.1"/>
    </source>
</evidence>
<feature type="binding site" evidence="9">
    <location>
        <position position="166"/>
    </location>
    <ligand>
        <name>2-[(2R,5Z)-2-carboxy-4-methylthiazol-5(2H)-ylidene]ethyl phosphate</name>
        <dbReference type="ChEBI" id="CHEBI:62899"/>
    </ligand>
</feature>
<organism evidence="13 14">
    <name type="scientific">Acetobacterium wieringae</name>
    <dbReference type="NCBI Taxonomy" id="52694"/>
    <lineage>
        <taxon>Bacteria</taxon>
        <taxon>Bacillati</taxon>
        <taxon>Bacillota</taxon>
        <taxon>Clostridia</taxon>
        <taxon>Eubacteriales</taxon>
        <taxon>Eubacteriaceae</taxon>
        <taxon>Acetobacterium</taxon>
    </lineage>
</organism>
<accession>A0A1F2PI53</accession>
<comment type="catalytic activity">
    <reaction evidence="8 9 10">
        <text>2-[(2R,5Z)-2-carboxy-4-methylthiazol-5(2H)-ylidene]ethyl phosphate + 4-amino-2-methyl-5-(diphosphooxymethyl)pyrimidine + 2 H(+) = thiamine phosphate + CO2 + diphosphate</text>
        <dbReference type="Rhea" id="RHEA:47844"/>
        <dbReference type="ChEBI" id="CHEBI:15378"/>
        <dbReference type="ChEBI" id="CHEBI:16526"/>
        <dbReference type="ChEBI" id="CHEBI:33019"/>
        <dbReference type="ChEBI" id="CHEBI:37575"/>
        <dbReference type="ChEBI" id="CHEBI:57841"/>
        <dbReference type="ChEBI" id="CHEBI:62899"/>
        <dbReference type="EC" id="2.5.1.3"/>
    </reaction>
</comment>
<reference evidence="13 14" key="1">
    <citation type="submission" date="2015-09" db="EMBL/GenBank/DDBJ databases">
        <title>Genome sequence of Acetobacterium wieringae DSM 1911.</title>
        <authorList>
            <person name="Poehlein A."/>
            <person name="Bengelsdorf F.R."/>
            <person name="Schiel-Bengelsdorf B."/>
            <person name="Duerre P."/>
            <person name="Daniel R."/>
        </authorList>
    </citation>
    <scope>NUCLEOTIDE SEQUENCE [LARGE SCALE GENOMIC DNA]</scope>
    <source>
        <strain evidence="13 14">DSM 1911</strain>
    </source>
</reference>
<dbReference type="InterPro" id="IPR036206">
    <property type="entry name" value="ThiamineP_synth_sf"/>
</dbReference>
<keyword evidence="3 9" id="KW-0479">Metal-binding</keyword>
<evidence type="ECO:0000256" key="8">
    <source>
        <dbReference type="ARBA" id="ARBA00047883"/>
    </source>
</evidence>
<evidence type="ECO:0000256" key="1">
    <source>
        <dbReference type="ARBA" id="ARBA00005165"/>
    </source>
</evidence>
<dbReference type="UniPathway" id="UPA00060">
    <property type="reaction ID" value="UER00141"/>
</dbReference>
<evidence type="ECO:0000256" key="10">
    <source>
        <dbReference type="RuleBase" id="RU003826"/>
    </source>
</evidence>
<evidence type="ECO:0000256" key="6">
    <source>
        <dbReference type="ARBA" id="ARBA00047334"/>
    </source>
</evidence>
<dbReference type="InterPro" id="IPR022998">
    <property type="entry name" value="ThiamineP_synth_TenI"/>
</dbReference>
<proteinExistence type="inferred from homology"/>
<evidence type="ECO:0000256" key="5">
    <source>
        <dbReference type="ARBA" id="ARBA00022977"/>
    </source>
</evidence>
<sequence>MKLDKQAMLLYAVTDRSWLGDQTLVEQVEETLKGGATFIQLREKELESEDFIREARAIKKLTDAYKVPFVINDAVEVALSVDADGVHVGQDDMDARELRKRIGDKIIGVSADTVELALKAEADGADYIGVGAIYATDTKTDATVVAFETIAAICQAVSIPVVAIGGLNETNIHRLAGTGVDGVALISAIFSKADIRKATRELRQLSEAMTRA</sequence>
<dbReference type="SUPFAM" id="SSF51391">
    <property type="entry name" value="Thiamin phosphate synthase"/>
    <property type="match status" value="1"/>
</dbReference>
<feature type="binding site" evidence="9">
    <location>
        <position position="139"/>
    </location>
    <ligand>
        <name>4-amino-2-methyl-5-(diphosphooxymethyl)pyrimidine</name>
        <dbReference type="ChEBI" id="CHEBI:57841"/>
    </ligand>
</feature>